<dbReference type="GO" id="GO:0016560">
    <property type="term" value="P:protein import into peroxisome matrix, docking"/>
    <property type="evidence" value="ECO:0007669"/>
    <property type="project" value="UniProtKB-UniRule"/>
</dbReference>
<accession>A0A7E4UND3</accession>
<protein>
    <recommendedName>
        <fullName evidence="7 10">Peroxisomal membrane protein PEX14</fullName>
    </recommendedName>
    <alternativeName>
        <fullName evidence="8 10">Peroxin-14</fullName>
    </alternativeName>
</protein>
<dbReference type="Gene3D" id="1.10.10.10">
    <property type="entry name" value="Winged helix-like DNA-binding domain superfamily/Winged helix DNA-binding domain"/>
    <property type="match status" value="1"/>
</dbReference>
<reference evidence="14" key="1">
    <citation type="journal article" date="2013" name="Genetics">
        <title>The draft genome and transcriptome of Panagrellus redivivus are shaped by the harsh demands of a free-living lifestyle.</title>
        <authorList>
            <person name="Srinivasan J."/>
            <person name="Dillman A.R."/>
            <person name="Macchietto M.G."/>
            <person name="Heikkinen L."/>
            <person name="Lakso M."/>
            <person name="Fracchia K.M."/>
            <person name="Antoshechkin I."/>
            <person name="Mortazavi A."/>
            <person name="Wong G."/>
            <person name="Sternberg P.W."/>
        </authorList>
    </citation>
    <scope>NUCLEOTIDE SEQUENCE [LARGE SCALE GENOMIC DNA]</scope>
    <source>
        <strain evidence="14">MT8872</strain>
    </source>
</reference>
<feature type="coiled-coil region" evidence="11">
    <location>
        <begin position="127"/>
        <end position="154"/>
    </location>
</feature>
<dbReference type="GO" id="GO:1990429">
    <property type="term" value="C:peroxisomal importomer complex"/>
    <property type="evidence" value="ECO:0007669"/>
    <property type="project" value="TreeGrafter"/>
</dbReference>
<dbReference type="PANTHER" id="PTHR23058">
    <property type="entry name" value="PEROXISOMAL MEMBRANE PROTEIN PEX14"/>
    <property type="match status" value="1"/>
</dbReference>
<evidence type="ECO:0000256" key="5">
    <source>
        <dbReference type="ARBA" id="ARBA00023136"/>
    </source>
</evidence>
<evidence type="ECO:0000256" key="1">
    <source>
        <dbReference type="ARBA" id="ARBA00005443"/>
    </source>
</evidence>
<proteinExistence type="inferred from homology"/>
<keyword evidence="4" id="KW-0811">Translocation</keyword>
<evidence type="ECO:0000259" key="13">
    <source>
        <dbReference type="Pfam" id="PF04695"/>
    </source>
</evidence>
<feature type="region of interest" description="Disordered" evidence="12">
    <location>
        <begin position="241"/>
        <end position="260"/>
    </location>
</feature>
<comment type="similarity">
    <text evidence="1 10">Belongs to the peroxin-14 family.</text>
</comment>
<keyword evidence="5 10" id="KW-0472">Membrane</keyword>
<evidence type="ECO:0000256" key="6">
    <source>
        <dbReference type="ARBA" id="ARBA00023140"/>
    </source>
</evidence>
<keyword evidence="3 10" id="KW-0653">Protein transport</keyword>
<keyword evidence="2 10" id="KW-0813">Transport</keyword>
<dbReference type="GO" id="GO:0005778">
    <property type="term" value="C:peroxisomal membrane"/>
    <property type="evidence" value="ECO:0007669"/>
    <property type="project" value="UniProtKB-SubCell"/>
</dbReference>
<keyword evidence="14" id="KW-1185">Reference proteome</keyword>
<evidence type="ECO:0000256" key="8">
    <source>
        <dbReference type="ARBA" id="ARBA00029691"/>
    </source>
</evidence>
<evidence type="ECO:0000256" key="3">
    <source>
        <dbReference type="ARBA" id="ARBA00022927"/>
    </source>
</evidence>
<feature type="compositionally biased region" description="Polar residues" evidence="12">
    <location>
        <begin position="241"/>
        <end position="250"/>
    </location>
</feature>
<dbReference type="InterPro" id="IPR006785">
    <property type="entry name" value="Pex14_N"/>
</dbReference>
<dbReference type="PANTHER" id="PTHR23058:SF0">
    <property type="entry name" value="PEROXISOMAL MEMBRANE PROTEIN PEX14"/>
    <property type="match status" value="1"/>
</dbReference>
<evidence type="ECO:0000256" key="4">
    <source>
        <dbReference type="ARBA" id="ARBA00023010"/>
    </source>
</evidence>
<evidence type="ECO:0000256" key="11">
    <source>
        <dbReference type="SAM" id="Coils"/>
    </source>
</evidence>
<evidence type="ECO:0000256" key="10">
    <source>
        <dbReference type="RuleBase" id="RU367032"/>
    </source>
</evidence>
<reference evidence="15" key="2">
    <citation type="submission" date="2020-10" db="UniProtKB">
        <authorList>
            <consortium name="WormBaseParasite"/>
        </authorList>
    </citation>
    <scope>IDENTIFICATION</scope>
</reference>
<dbReference type="Pfam" id="PF04695">
    <property type="entry name" value="Pex14_N"/>
    <property type="match status" value="1"/>
</dbReference>
<feature type="domain" description="Peroxisome membrane anchor protein Pex14p N-terminal" evidence="13">
    <location>
        <begin position="18"/>
        <end position="59"/>
    </location>
</feature>
<dbReference type="InterPro" id="IPR036388">
    <property type="entry name" value="WH-like_DNA-bd_sf"/>
</dbReference>
<feature type="region of interest" description="Disordered" evidence="12">
    <location>
        <begin position="1"/>
        <end position="21"/>
    </location>
</feature>
<dbReference type="WBParaSite" id="Pan_g10832.t1">
    <property type="protein sequence ID" value="Pan_g10832.t1"/>
    <property type="gene ID" value="Pan_g10832"/>
</dbReference>
<dbReference type="Proteomes" id="UP000492821">
    <property type="component" value="Unassembled WGS sequence"/>
</dbReference>
<dbReference type="InterPro" id="IPR025655">
    <property type="entry name" value="PEX14"/>
</dbReference>
<keyword evidence="6 10" id="KW-0576">Peroxisome</keyword>
<keyword evidence="11" id="KW-0175">Coiled coil</keyword>
<dbReference type="GO" id="GO:0005102">
    <property type="term" value="F:signaling receptor binding"/>
    <property type="evidence" value="ECO:0007669"/>
    <property type="project" value="TreeGrafter"/>
</dbReference>
<evidence type="ECO:0000256" key="9">
    <source>
        <dbReference type="ARBA" id="ARBA00046271"/>
    </source>
</evidence>
<comment type="subcellular location">
    <subcellularLocation>
        <location evidence="9 10">Peroxisome membrane</location>
    </subcellularLocation>
</comment>
<evidence type="ECO:0000256" key="2">
    <source>
        <dbReference type="ARBA" id="ARBA00022448"/>
    </source>
</evidence>
<organism evidence="14 15">
    <name type="scientific">Panagrellus redivivus</name>
    <name type="common">Microworm</name>
    <dbReference type="NCBI Taxonomy" id="6233"/>
    <lineage>
        <taxon>Eukaryota</taxon>
        <taxon>Metazoa</taxon>
        <taxon>Ecdysozoa</taxon>
        <taxon>Nematoda</taxon>
        <taxon>Chromadorea</taxon>
        <taxon>Rhabditida</taxon>
        <taxon>Tylenchina</taxon>
        <taxon>Panagrolaimomorpha</taxon>
        <taxon>Panagrolaimoidea</taxon>
        <taxon>Panagrolaimidae</taxon>
        <taxon>Panagrellus</taxon>
    </lineage>
</organism>
<evidence type="ECO:0000256" key="12">
    <source>
        <dbReference type="SAM" id="MobiDB-lite"/>
    </source>
</evidence>
<comment type="function">
    <text evidence="10">Component of the PEX13-PEX14 docking complex, a translocon channel that specifically mediates the import of peroxisomal cargo proteins bound to PEX5 receptor. The PEX13-PEX14 docking complex forms a large import pore which can be opened to a diameter of about 9 nm. Mechanistically, PEX5 receptor along with cargo proteins associates with the PEX14 subunit of the PEX13-PEX14 docking complex in the cytosol, leading to the insertion of the receptor into the organelle membrane with the concomitant translocation of the cargo into the peroxisome matrix.</text>
</comment>
<evidence type="ECO:0000313" key="15">
    <source>
        <dbReference type="WBParaSite" id="Pan_g10832.t1"/>
    </source>
</evidence>
<dbReference type="AlphaFoldDB" id="A0A7E4UND3"/>
<sequence>MSSDHPDPSPESSSAALRPDMVEAARQFMSTPKVRGTPFEEQRKFLLEKGLTEAEITEAAAGVQPLPNPVNGQVPYQMPPGYYQPPPPGIGTKLYNVTQSAVVIGGAGYLAYRFVKTWVLPKFFNVPNEEDQKLEQLQQQVNELQNSTKFIMDSVEQTLQLVSTQQQQLSQLLLQGKGSSRADNDLIRVASDVAVVKSLLLNQNQFPPIPTAPINGEKQAKSVHWHHPTPTVPAWQLANGNGTANGVTSVESDEHTTTNGLQNDDEFVEALNDTPATA</sequence>
<evidence type="ECO:0000313" key="14">
    <source>
        <dbReference type="Proteomes" id="UP000492821"/>
    </source>
</evidence>
<evidence type="ECO:0000256" key="7">
    <source>
        <dbReference type="ARBA" id="ARBA00029502"/>
    </source>
</evidence>
<name>A0A7E4UND3_PANRE</name>